<gene>
    <name evidence="2" type="ORF">TSIB3V08_LOCUS5403</name>
</gene>
<feature type="region of interest" description="Disordered" evidence="1">
    <location>
        <begin position="1"/>
        <end position="72"/>
    </location>
</feature>
<sequence>MGFGATPEQADLANKLMHSGDRRYIEQASRSAPSPTVTVNKTSYSRSDDSSSKYSSSTQAQSSSSHGNYKVT</sequence>
<name>A0A7R9AWQ1_TIMSH</name>
<feature type="compositionally biased region" description="Polar residues" evidence="1">
    <location>
        <begin position="28"/>
        <end position="40"/>
    </location>
</feature>
<dbReference type="AlphaFoldDB" id="A0A7R9AWQ1"/>
<proteinExistence type="predicted"/>
<evidence type="ECO:0000256" key="1">
    <source>
        <dbReference type="SAM" id="MobiDB-lite"/>
    </source>
</evidence>
<feature type="compositionally biased region" description="Low complexity" evidence="1">
    <location>
        <begin position="52"/>
        <end position="65"/>
    </location>
</feature>
<accession>A0A7R9AWQ1</accession>
<reference evidence="2" key="1">
    <citation type="submission" date="2020-11" db="EMBL/GenBank/DDBJ databases">
        <authorList>
            <person name="Tran Van P."/>
        </authorList>
    </citation>
    <scope>NUCLEOTIDE SEQUENCE</scope>
</reference>
<evidence type="ECO:0000313" key="2">
    <source>
        <dbReference type="EMBL" id="CAD7261262.1"/>
    </source>
</evidence>
<organism evidence="2">
    <name type="scientific">Timema shepardi</name>
    <name type="common">Walking stick</name>
    <dbReference type="NCBI Taxonomy" id="629360"/>
    <lineage>
        <taxon>Eukaryota</taxon>
        <taxon>Metazoa</taxon>
        <taxon>Ecdysozoa</taxon>
        <taxon>Arthropoda</taxon>
        <taxon>Hexapoda</taxon>
        <taxon>Insecta</taxon>
        <taxon>Pterygota</taxon>
        <taxon>Neoptera</taxon>
        <taxon>Polyneoptera</taxon>
        <taxon>Phasmatodea</taxon>
        <taxon>Timematodea</taxon>
        <taxon>Timematoidea</taxon>
        <taxon>Timematidae</taxon>
        <taxon>Timema</taxon>
    </lineage>
</organism>
<dbReference type="EMBL" id="OC002089">
    <property type="protein sequence ID" value="CAD7261262.1"/>
    <property type="molecule type" value="Genomic_DNA"/>
</dbReference>
<protein>
    <submittedName>
        <fullName evidence="2">Uncharacterized protein</fullName>
    </submittedName>
</protein>